<gene>
    <name evidence="10" type="ORF">SAMN04489844_2274</name>
</gene>
<dbReference type="Proteomes" id="UP000198742">
    <property type="component" value="Unassembled WGS sequence"/>
</dbReference>
<dbReference type="RefSeq" id="WP_090969197.1">
    <property type="nucleotide sequence ID" value="NZ_FNRT01000002.1"/>
</dbReference>
<dbReference type="SUPFAM" id="SSF53448">
    <property type="entry name" value="Nucleotide-diphospho-sugar transferases"/>
    <property type="match status" value="1"/>
</dbReference>
<sequence>MTDAPSSARRRIAYLLPVYNEESGVPAFHAALVAATDTLADRYDVQFIYVDDGSRDRSFDVLMRLHEQDERVVVIRLSRNFGHQKAVTAALDACHADAAIIMDTDLQDPPAVSLELIERWEAGADVVYAQRRTRDDSWFKRTTAHAFYRVLSRAASIDIPRDTGDFRLLDRTVVAELGKYREHNRFLRGMVSHVGFRQEAVAFDRDRRHSGTTGYPLSKMLSLAGDGIFGFSTAPLRLISRVGLLFSLLSVVGIVYAVVVRLATPENAVPGWAFLAITLFLIGGVQISMLGILGSYLGRVYIEVQDRPLYSVSRVVGDPW</sequence>
<evidence type="ECO:0000256" key="3">
    <source>
        <dbReference type="ARBA" id="ARBA00022676"/>
    </source>
</evidence>
<reference evidence="11" key="1">
    <citation type="submission" date="2016-10" db="EMBL/GenBank/DDBJ databases">
        <authorList>
            <person name="Varghese N."/>
            <person name="Submissions S."/>
        </authorList>
    </citation>
    <scope>NUCLEOTIDE SEQUENCE [LARGE SCALE GENOMIC DNA]</scope>
    <source>
        <strain evidence="11">DSM 22017</strain>
    </source>
</reference>
<evidence type="ECO:0000256" key="1">
    <source>
        <dbReference type="ARBA" id="ARBA00004141"/>
    </source>
</evidence>
<evidence type="ECO:0000256" key="2">
    <source>
        <dbReference type="ARBA" id="ARBA00006739"/>
    </source>
</evidence>
<comment type="subcellular location">
    <subcellularLocation>
        <location evidence="1">Membrane</location>
        <topology evidence="1">Multi-pass membrane protein</topology>
    </subcellularLocation>
</comment>
<organism evidence="10 11">
    <name type="scientific">Nocardioides exalbidus</name>
    <dbReference type="NCBI Taxonomy" id="402596"/>
    <lineage>
        <taxon>Bacteria</taxon>
        <taxon>Bacillati</taxon>
        <taxon>Actinomycetota</taxon>
        <taxon>Actinomycetes</taxon>
        <taxon>Propionibacteriales</taxon>
        <taxon>Nocardioidaceae</taxon>
        <taxon>Nocardioides</taxon>
    </lineage>
</organism>
<evidence type="ECO:0000256" key="7">
    <source>
        <dbReference type="ARBA" id="ARBA00023136"/>
    </source>
</evidence>
<dbReference type="GO" id="GO:0005886">
    <property type="term" value="C:plasma membrane"/>
    <property type="evidence" value="ECO:0007669"/>
    <property type="project" value="TreeGrafter"/>
</dbReference>
<feature type="domain" description="Glycosyltransferase 2-like" evidence="9">
    <location>
        <begin position="16"/>
        <end position="177"/>
    </location>
</feature>
<dbReference type="STRING" id="402596.SAMN04489844_2274"/>
<dbReference type="InterPro" id="IPR001173">
    <property type="entry name" value="Glyco_trans_2-like"/>
</dbReference>
<dbReference type="InterPro" id="IPR050256">
    <property type="entry name" value="Glycosyltransferase_2"/>
</dbReference>
<evidence type="ECO:0000313" key="11">
    <source>
        <dbReference type="Proteomes" id="UP000198742"/>
    </source>
</evidence>
<keyword evidence="5 8" id="KW-0812">Transmembrane</keyword>
<feature type="transmembrane region" description="Helical" evidence="8">
    <location>
        <begin position="238"/>
        <end position="259"/>
    </location>
</feature>
<accession>A0A1H4SF78</accession>
<dbReference type="AlphaFoldDB" id="A0A1H4SF78"/>
<feature type="transmembrane region" description="Helical" evidence="8">
    <location>
        <begin position="271"/>
        <end position="297"/>
    </location>
</feature>
<evidence type="ECO:0000256" key="5">
    <source>
        <dbReference type="ARBA" id="ARBA00022692"/>
    </source>
</evidence>
<evidence type="ECO:0000313" key="10">
    <source>
        <dbReference type="EMBL" id="SEC42694.1"/>
    </source>
</evidence>
<dbReference type="Gene3D" id="3.90.550.10">
    <property type="entry name" value="Spore Coat Polysaccharide Biosynthesis Protein SpsA, Chain A"/>
    <property type="match status" value="1"/>
</dbReference>
<dbReference type="CDD" id="cd04187">
    <property type="entry name" value="DPM1_like_bac"/>
    <property type="match status" value="1"/>
</dbReference>
<keyword evidence="3 10" id="KW-0328">Glycosyltransferase</keyword>
<keyword evidence="7 8" id="KW-0472">Membrane</keyword>
<keyword evidence="4 10" id="KW-0808">Transferase</keyword>
<evidence type="ECO:0000256" key="6">
    <source>
        <dbReference type="ARBA" id="ARBA00022989"/>
    </source>
</evidence>
<name>A0A1H4SF78_9ACTN</name>
<dbReference type="OrthoDB" id="9811884at2"/>
<keyword evidence="11" id="KW-1185">Reference proteome</keyword>
<dbReference type="GO" id="GO:0016757">
    <property type="term" value="F:glycosyltransferase activity"/>
    <property type="evidence" value="ECO:0007669"/>
    <property type="project" value="UniProtKB-KW"/>
</dbReference>
<evidence type="ECO:0000259" key="9">
    <source>
        <dbReference type="Pfam" id="PF00535"/>
    </source>
</evidence>
<comment type="similarity">
    <text evidence="2">Belongs to the glycosyltransferase 2 family.</text>
</comment>
<proteinExistence type="inferred from homology"/>
<dbReference type="Pfam" id="PF00535">
    <property type="entry name" value="Glycos_transf_2"/>
    <property type="match status" value="1"/>
</dbReference>
<evidence type="ECO:0000256" key="4">
    <source>
        <dbReference type="ARBA" id="ARBA00022679"/>
    </source>
</evidence>
<evidence type="ECO:0000256" key="8">
    <source>
        <dbReference type="SAM" id="Phobius"/>
    </source>
</evidence>
<dbReference type="PANTHER" id="PTHR48090:SF1">
    <property type="entry name" value="PROPHAGE BACTOPRENOL GLUCOSYL TRANSFERASE HOMOLOG"/>
    <property type="match status" value="1"/>
</dbReference>
<keyword evidence="6 8" id="KW-1133">Transmembrane helix</keyword>
<dbReference type="InterPro" id="IPR029044">
    <property type="entry name" value="Nucleotide-diphossugar_trans"/>
</dbReference>
<dbReference type="PANTHER" id="PTHR48090">
    <property type="entry name" value="UNDECAPRENYL-PHOSPHATE 4-DEOXY-4-FORMAMIDO-L-ARABINOSE TRANSFERASE-RELATED"/>
    <property type="match status" value="1"/>
</dbReference>
<dbReference type="EMBL" id="FNRT01000002">
    <property type="protein sequence ID" value="SEC42694.1"/>
    <property type="molecule type" value="Genomic_DNA"/>
</dbReference>
<protein>
    <submittedName>
        <fullName evidence="10">Dolichol-phosphate mannosyltransferase</fullName>
    </submittedName>
</protein>